<dbReference type="PANTHER" id="PTHR32024">
    <property type="entry name" value="TRK SYSTEM POTASSIUM UPTAKE PROTEIN TRKG-RELATED"/>
    <property type="match status" value="1"/>
</dbReference>
<dbReference type="GO" id="GO:0030001">
    <property type="term" value="P:metal ion transport"/>
    <property type="evidence" value="ECO:0007669"/>
    <property type="project" value="UniProtKB-ARBA"/>
</dbReference>
<dbReference type="Pfam" id="PF02386">
    <property type="entry name" value="TrkH"/>
    <property type="match status" value="1"/>
</dbReference>
<dbReference type="EMBL" id="BARS01029992">
    <property type="protein sequence ID" value="GAG10955.1"/>
    <property type="molecule type" value="Genomic_DNA"/>
</dbReference>
<evidence type="ECO:0000313" key="10">
    <source>
        <dbReference type="EMBL" id="GAG10955.1"/>
    </source>
</evidence>
<feature type="transmembrane region" description="Helical" evidence="9">
    <location>
        <begin position="164"/>
        <end position="185"/>
    </location>
</feature>
<dbReference type="GO" id="GO:0008324">
    <property type="term" value="F:monoatomic cation transmembrane transporter activity"/>
    <property type="evidence" value="ECO:0007669"/>
    <property type="project" value="InterPro"/>
</dbReference>
<keyword evidence="7" id="KW-0406">Ion transport</keyword>
<evidence type="ECO:0000256" key="3">
    <source>
        <dbReference type="ARBA" id="ARBA00022448"/>
    </source>
</evidence>
<accession>X0UYS2</accession>
<organism evidence="10">
    <name type="scientific">marine sediment metagenome</name>
    <dbReference type="NCBI Taxonomy" id="412755"/>
    <lineage>
        <taxon>unclassified sequences</taxon>
        <taxon>metagenomes</taxon>
        <taxon>ecological metagenomes</taxon>
    </lineage>
</organism>
<dbReference type="InterPro" id="IPR003445">
    <property type="entry name" value="Cat_transpt"/>
</dbReference>
<dbReference type="AlphaFoldDB" id="X0UYS2"/>
<comment type="similarity">
    <text evidence="2">Belongs to the TrkH potassium transport family.</text>
</comment>
<keyword evidence="5 9" id="KW-0812">Transmembrane</keyword>
<feature type="transmembrane region" description="Helical" evidence="9">
    <location>
        <begin position="60"/>
        <end position="86"/>
    </location>
</feature>
<name>X0UYS2_9ZZZZ</name>
<reference evidence="10" key="1">
    <citation type="journal article" date="2014" name="Front. Microbiol.">
        <title>High frequency of phylogenetically diverse reductive dehalogenase-homologous genes in deep subseafloor sedimentary metagenomes.</title>
        <authorList>
            <person name="Kawai M."/>
            <person name="Futagami T."/>
            <person name="Toyoda A."/>
            <person name="Takaki Y."/>
            <person name="Nishi S."/>
            <person name="Hori S."/>
            <person name="Arai W."/>
            <person name="Tsubouchi T."/>
            <person name="Morono Y."/>
            <person name="Uchiyama I."/>
            <person name="Ito T."/>
            <person name="Fujiyama A."/>
            <person name="Inagaki F."/>
            <person name="Takami H."/>
        </authorList>
    </citation>
    <scope>NUCLEOTIDE SEQUENCE</scope>
    <source>
        <strain evidence="10">Expedition CK06-06</strain>
    </source>
</reference>
<evidence type="ECO:0000256" key="9">
    <source>
        <dbReference type="SAM" id="Phobius"/>
    </source>
</evidence>
<evidence type="ECO:0000256" key="6">
    <source>
        <dbReference type="ARBA" id="ARBA00022989"/>
    </source>
</evidence>
<evidence type="ECO:0000256" key="5">
    <source>
        <dbReference type="ARBA" id="ARBA00022692"/>
    </source>
</evidence>
<feature type="non-terminal residue" evidence="10">
    <location>
        <position position="263"/>
    </location>
</feature>
<feature type="non-terminal residue" evidence="10">
    <location>
        <position position="1"/>
    </location>
</feature>
<evidence type="ECO:0000256" key="8">
    <source>
        <dbReference type="ARBA" id="ARBA00023136"/>
    </source>
</evidence>
<feature type="transmembrane region" description="Helical" evidence="9">
    <location>
        <begin position="232"/>
        <end position="254"/>
    </location>
</feature>
<dbReference type="PANTHER" id="PTHR32024:SF2">
    <property type="entry name" value="TRK SYSTEM POTASSIUM UPTAKE PROTEIN TRKG-RELATED"/>
    <property type="match status" value="1"/>
</dbReference>
<keyword evidence="3" id="KW-0813">Transport</keyword>
<evidence type="ECO:0000256" key="4">
    <source>
        <dbReference type="ARBA" id="ARBA00022475"/>
    </source>
</evidence>
<comment type="subcellular location">
    <subcellularLocation>
        <location evidence="1">Cell membrane</location>
        <topology evidence="1">Multi-pass membrane protein</topology>
    </subcellularLocation>
</comment>
<comment type="caution">
    <text evidence="10">The sequence shown here is derived from an EMBL/GenBank/DDBJ whole genome shotgun (WGS) entry which is preliminary data.</text>
</comment>
<evidence type="ECO:0000256" key="7">
    <source>
        <dbReference type="ARBA" id="ARBA00023065"/>
    </source>
</evidence>
<keyword evidence="4" id="KW-1003">Cell membrane</keyword>
<evidence type="ECO:0000256" key="2">
    <source>
        <dbReference type="ARBA" id="ARBA00009137"/>
    </source>
</evidence>
<feature type="transmembrane region" description="Helical" evidence="9">
    <location>
        <begin position="107"/>
        <end position="126"/>
    </location>
</feature>
<dbReference type="GO" id="GO:0005886">
    <property type="term" value="C:plasma membrane"/>
    <property type="evidence" value="ECO:0007669"/>
    <property type="project" value="UniProtKB-SubCell"/>
</dbReference>
<gene>
    <name evidence="10" type="ORF">S01H1_46817</name>
</gene>
<keyword evidence="8 9" id="KW-0472">Membrane</keyword>
<proteinExistence type="inferred from homology"/>
<protein>
    <recommendedName>
        <fullName evidence="11">Potassium transporter</fullName>
    </recommendedName>
</protein>
<keyword evidence="6 9" id="KW-1133">Transmembrane helix</keyword>
<feature type="transmembrane region" description="Helical" evidence="9">
    <location>
        <begin position="197"/>
        <end position="220"/>
    </location>
</feature>
<sequence length="263" mass="28860">ASAFGTLPYALAGTFPNYLDAFFETMSGFTTTGATVFDPVVNSIESQPHGILLWRSLTQWLGGMGIITLFVALFPILGIGAAHLVEAEMPGPQAERLTARIRDTAKALWFLYLGFSALEFISLWVARMPVFDALAVTFSTMPTGGFAPTSLSIGYYNSPLIEGIIIFFMMVAGVNFGLYYFLLWKRQPGRFFSNSEFRLYIALLIGACLFIVLNLTMSGVESTGEAFRDSSFQAVSIMTTTGFVTTNFNVWPAFARSALLILM</sequence>
<evidence type="ECO:0008006" key="11">
    <source>
        <dbReference type="Google" id="ProtNLM"/>
    </source>
</evidence>
<evidence type="ECO:0000256" key="1">
    <source>
        <dbReference type="ARBA" id="ARBA00004651"/>
    </source>
</evidence>